<dbReference type="PANTHER" id="PTHR30615">
    <property type="entry name" value="UNCHARACTERIZED PROTEIN YJBQ-RELATED"/>
    <property type="match status" value="1"/>
</dbReference>
<dbReference type="EMBL" id="CP039543">
    <property type="protein sequence ID" value="QJT09313.1"/>
    <property type="molecule type" value="Genomic_DNA"/>
</dbReference>
<dbReference type="Gene3D" id="2.60.120.460">
    <property type="entry name" value="YjbQ-like"/>
    <property type="match status" value="1"/>
</dbReference>
<dbReference type="PROSITE" id="PS01314">
    <property type="entry name" value="UPF0047"/>
    <property type="match status" value="1"/>
</dbReference>
<reference evidence="3 4" key="1">
    <citation type="submission" date="2018-06" db="EMBL/GenBank/DDBJ databases">
        <title>Complete genome of Desulfovibrio marinus P48SEP.</title>
        <authorList>
            <person name="Crispim J.S."/>
            <person name="Vidigal P.M.P."/>
            <person name="Silva L.C.F."/>
            <person name="Araujo L.C."/>
            <person name="Laguardia C.N."/>
            <person name="Dias R.S."/>
            <person name="Sousa M.P."/>
            <person name="Paula S.O."/>
            <person name="Silva C."/>
        </authorList>
    </citation>
    <scope>NUCLEOTIDE SEQUENCE [LARGE SCALE GENOMIC DNA]</scope>
    <source>
        <strain evidence="3 4">P48SEP</strain>
    </source>
</reference>
<protein>
    <submittedName>
        <fullName evidence="3">YjbQ family protein</fullName>
    </submittedName>
</protein>
<dbReference type="Proteomes" id="UP000503251">
    <property type="component" value="Chromosome"/>
</dbReference>
<dbReference type="InterPro" id="IPR001602">
    <property type="entry name" value="UPF0047_YjbQ-like"/>
</dbReference>
<dbReference type="Pfam" id="PF01894">
    <property type="entry name" value="YjbQ"/>
    <property type="match status" value="1"/>
</dbReference>
<sequence>MQQIDVKTGSREELVDITDKVQRIVAESGLEEGALLLFCAHTTAALTVNENADPSVMRDIVVNMATLVPHSGDYRHAEGNSDAHIKSSLFGPSLLLVVSRGQVVLGTWQGVYFCEFDGPRSRKVWAQLLPAA</sequence>
<name>A0A6P1ZEQ6_9BACT</name>
<dbReference type="RefSeq" id="WP_144305990.1">
    <property type="nucleotide sequence ID" value="NZ_CP039543.1"/>
</dbReference>
<keyword evidence="5" id="KW-1185">Reference proteome</keyword>
<evidence type="ECO:0000313" key="5">
    <source>
        <dbReference type="Proteomes" id="UP000503251"/>
    </source>
</evidence>
<evidence type="ECO:0000256" key="1">
    <source>
        <dbReference type="ARBA" id="ARBA00005534"/>
    </source>
</evidence>
<evidence type="ECO:0000313" key="4">
    <source>
        <dbReference type="Proteomes" id="UP000434052"/>
    </source>
</evidence>
<dbReference type="InterPro" id="IPR035917">
    <property type="entry name" value="YjbQ-like_sf"/>
</dbReference>
<dbReference type="NCBIfam" id="TIGR00149">
    <property type="entry name" value="TIGR00149_YjbQ"/>
    <property type="match status" value="1"/>
</dbReference>
<evidence type="ECO:0000313" key="2">
    <source>
        <dbReference type="EMBL" id="QJT09313.1"/>
    </source>
</evidence>
<proteinExistence type="inferred from homology"/>
<accession>A0A6P1ZEQ6</accession>
<dbReference type="OrthoDB" id="9801725at2"/>
<dbReference type="PIRSF" id="PIRSF004681">
    <property type="entry name" value="UCP004681"/>
    <property type="match status" value="1"/>
</dbReference>
<dbReference type="EMBL" id="QMIF01000009">
    <property type="protein sequence ID" value="TVM32807.1"/>
    <property type="molecule type" value="Genomic_DNA"/>
</dbReference>
<dbReference type="AlphaFoldDB" id="A0A6P1ZEQ6"/>
<dbReference type="PANTHER" id="PTHR30615:SF8">
    <property type="entry name" value="UPF0047 PROTEIN C4A8.02C"/>
    <property type="match status" value="1"/>
</dbReference>
<reference evidence="2 5" key="2">
    <citation type="submission" date="2019-04" db="EMBL/GenBank/DDBJ databases">
        <title>Isolation and culture of sulfate reducing bacteria from the cold seep of the South China Sea.</title>
        <authorList>
            <person name="Sun C."/>
            <person name="Liu R."/>
        </authorList>
    </citation>
    <scope>NUCLEOTIDE SEQUENCE [LARGE SCALE GENOMIC DNA]</scope>
    <source>
        <strain evidence="2 5">CS1</strain>
    </source>
</reference>
<comment type="similarity">
    <text evidence="1">Belongs to the UPF0047 family.</text>
</comment>
<dbReference type="Proteomes" id="UP000434052">
    <property type="component" value="Unassembled WGS sequence"/>
</dbReference>
<gene>
    <name evidence="3" type="ORF">DQK91_13945</name>
    <name evidence="2" type="ORF">E8L03_10330</name>
</gene>
<organism evidence="3 4">
    <name type="scientific">Oceanidesulfovibrio marinus</name>
    <dbReference type="NCBI Taxonomy" id="370038"/>
    <lineage>
        <taxon>Bacteria</taxon>
        <taxon>Pseudomonadati</taxon>
        <taxon>Thermodesulfobacteriota</taxon>
        <taxon>Desulfovibrionia</taxon>
        <taxon>Desulfovibrionales</taxon>
        <taxon>Desulfovibrionaceae</taxon>
        <taxon>Oceanidesulfovibrio</taxon>
    </lineage>
</organism>
<dbReference type="SUPFAM" id="SSF111038">
    <property type="entry name" value="YjbQ-like"/>
    <property type="match status" value="1"/>
</dbReference>
<evidence type="ECO:0000313" key="3">
    <source>
        <dbReference type="EMBL" id="TVM32807.1"/>
    </source>
</evidence>